<feature type="active site" evidence="1">
    <location>
        <position position="53"/>
    </location>
</feature>
<reference evidence="2 3" key="1">
    <citation type="submission" date="2019-05" db="EMBL/GenBank/DDBJ databases">
        <title>Sporisorium graminicola CBS 10092 draft sequencing and annotation.</title>
        <authorList>
            <person name="Solano-Gonzalez S."/>
            <person name="Caddick M.X."/>
            <person name="Darby A."/>
        </authorList>
    </citation>
    <scope>NUCLEOTIDE SEQUENCE [LARGE SCALE GENOMIC DNA]</scope>
    <source>
        <strain evidence="2 3">CBS 10092</strain>
    </source>
</reference>
<dbReference type="Proteomes" id="UP000306050">
    <property type="component" value="Chromosome SGRAM_22"/>
</dbReference>
<dbReference type="Gene3D" id="3.10.310.10">
    <property type="entry name" value="Diaminopimelate Epimerase, Chain A, domain 1"/>
    <property type="match status" value="2"/>
</dbReference>
<dbReference type="OrthoDB" id="75169at2759"/>
<dbReference type="Pfam" id="PF02567">
    <property type="entry name" value="PhzC-PhzF"/>
    <property type="match status" value="1"/>
</dbReference>
<evidence type="ECO:0000256" key="1">
    <source>
        <dbReference type="PIRSR" id="PIRSR016184-1"/>
    </source>
</evidence>
<dbReference type="GeneID" id="40726832"/>
<dbReference type="GO" id="GO:0016853">
    <property type="term" value="F:isomerase activity"/>
    <property type="evidence" value="ECO:0007669"/>
    <property type="project" value="TreeGrafter"/>
</dbReference>
<keyword evidence="3" id="KW-1185">Reference proteome</keyword>
<evidence type="ECO:0000313" key="3">
    <source>
        <dbReference type="Proteomes" id="UP000306050"/>
    </source>
</evidence>
<dbReference type="PANTHER" id="PTHR13774">
    <property type="entry name" value="PHENAZINE BIOSYNTHESIS PROTEIN"/>
    <property type="match status" value="1"/>
</dbReference>
<dbReference type="PANTHER" id="PTHR13774:SF32">
    <property type="entry name" value="ANTISENSE-ENHANCING SEQUENCE 1"/>
    <property type="match status" value="1"/>
</dbReference>
<organism evidence="2 3">
    <name type="scientific">Sporisorium graminicola</name>
    <dbReference type="NCBI Taxonomy" id="280036"/>
    <lineage>
        <taxon>Eukaryota</taxon>
        <taxon>Fungi</taxon>
        <taxon>Dikarya</taxon>
        <taxon>Basidiomycota</taxon>
        <taxon>Ustilaginomycotina</taxon>
        <taxon>Ustilaginomycetes</taxon>
        <taxon>Ustilaginales</taxon>
        <taxon>Ustilaginaceae</taxon>
        <taxon>Sporisorium</taxon>
    </lineage>
</organism>
<dbReference type="PIRSF" id="PIRSF016184">
    <property type="entry name" value="PhzC_PhzF"/>
    <property type="match status" value="1"/>
</dbReference>
<evidence type="ECO:0000313" key="2">
    <source>
        <dbReference type="EMBL" id="TKY87260.1"/>
    </source>
</evidence>
<dbReference type="SUPFAM" id="SSF54506">
    <property type="entry name" value="Diaminopimelate epimerase-like"/>
    <property type="match status" value="1"/>
</dbReference>
<proteinExistence type="predicted"/>
<dbReference type="EMBL" id="SRRM01000014">
    <property type="protein sequence ID" value="TKY87260.1"/>
    <property type="molecule type" value="Genomic_DNA"/>
</dbReference>
<dbReference type="GO" id="GO:0005737">
    <property type="term" value="C:cytoplasm"/>
    <property type="evidence" value="ECO:0007669"/>
    <property type="project" value="TreeGrafter"/>
</dbReference>
<name>A0A4U7KS44_9BASI</name>
<dbReference type="NCBIfam" id="TIGR00654">
    <property type="entry name" value="PhzF_family"/>
    <property type="match status" value="1"/>
</dbReference>
<accession>A0A4U7KS44</accession>
<dbReference type="InterPro" id="IPR003719">
    <property type="entry name" value="Phenazine_PhzF-like"/>
</dbReference>
<dbReference type="RefSeq" id="XP_029739245.1">
    <property type="nucleotide sequence ID" value="XM_029884535.1"/>
</dbReference>
<sequence>MSTHTYPFHQVDVFTDTPYFGNPVAVVNCLDASLPIPSQEQMQRFAQWTNLAETTFLLPPTAGTQADYRLKIFTPLEELPFAGHPTLGSCHSFLRHLGASTSSALVAERDGKLVQDCAIGLVALQVSSDASTVRFRAPEFLRYGPVDPAIVSRLAKAFCLSESDIVDTHHIDNGPRWIGVKLKSAQQVIDIDINSPRCDTASIRDLDLNVGFLGPYAGGKNAQGESVAHEIRAFAFDEYMKEDPVTGSLNAGFAKWLEASGKSPSDAYTNSQGTAIRRKGRVSIKIDRSKGEKDKPEIWVGGACVVCVDGVVHV</sequence>
<dbReference type="AlphaFoldDB" id="A0A4U7KS44"/>
<dbReference type="KEGG" id="sgra:EX895_003937"/>
<evidence type="ECO:0008006" key="4">
    <source>
        <dbReference type="Google" id="ProtNLM"/>
    </source>
</evidence>
<gene>
    <name evidence="2" type="ORF">EX895_003937</name>
</gene>
<protein>
    <recommendedName>
        <fullName evidence="4">Phenazine biosynthesis protein</fullName>
    </recommendedName>
</protein>
<comment type="caution">
    <text evidence="2">The sequence shown here is derived from an EMBL/GenBank/DDBJ whole genome shotgun (WGS) entry which is preliminary data.</text>
</comment>